<dbReference type="GO" id="GO:0004519">
    <property type="term" value="F:endonuclease activity"/>
    <property type="evidence" value="ECO:0007669"/>
    <property type="project" value="UniProtKB-KW"/>
</dbReference>
<keyword evidence="3" id="KW-1185">Reference proteome</keyword>
<keyword evidence="2" id="KW-0548">Nucleotidyltransferase</keyword>
<name>A0A0L7L8R5_OPEBR</name>
<protein>
    <submittedName>
        <fullName evidence="2">Endonuclease-reverse transcriptase</fullName>
    </submittedName>
</protein>
<gene>
    <name evidence="2" type="ORF">OBRU01_06520</name>
</gene>
<evidence type="ECO:0000313" key="2">
    <source>
        <dbReference type="EMBL" id="KOB71928.1"/>
    </source>
</evidence>
<keyword evidence="2" id="KW-0540">Nuclease</keyword>
<dbReference type="Proteomes" id="UP000037510">
    <property type="component" value="Unassembled WGS sequence"/>
</dbReference>
<feature type="region of interest" description="Disordered" evidence="1">
    <location>
        <begin position="44"/>
        <end position="70"/>
    </location>
</feature>
<keyword evidence="2" id="KW-0808">Transferase</keyword>
<dbReference type="GO" id="GO:0003964">
    <property type="term" value="F:RNA-directed DNA polymerase activity"/>
    <property type="evidence" value="ECO:0007669"/>
    <property type="project" value="UniProtKB-KW"/>
</dbReference>
<comment type="caution">
    <text evidence="2">The sequence shown here is derived from an EMBL/GenBank/DDBJ whole genome shotgun (WGS) entry which is preliminary data.</text>
</comment>
<accession>A0A0L7L8R5</accession>
<proteinExistence type="predicted"/>
<evidence type="ECO:0000313" key="3">
    <source>
        <dbReference type="Proteomes" id="UP000037510"/>
    </source>
</evidence>
<organism evidence="2 3">
    <name type="scientific">Operophtera brumata</name>
    <name type="common">Winter moth</name>
    <name type="synonym">Phalaena brumata</name>
    <dbReference type="NCBI Taxonomy" id="104452"/>
    <lineage>
        <taxon>Eukaryota</taxon>
        <taxon>Metazoa</taxon>
        <taxon>Ecdysozoa</taxon>
        <taxon>Arthropoda</taxon>
        <taxon>Hexapoda</taxon>
        <taxon>Insecta</taxon>
        <taxon>Pterygota</taxon>
        <taxon>Neoptera</taxon>
        <taxon>Endopterygota</taxon>
        <taxon>Lepidoptera</taxon>
        <taxon>Glossata</taxon>
        <taxon>Ditrysia</taxon>
        <taxon>Geometroidea</taxon>
        <taxon>Geometridae</taxon>
        <taxon>Larentiinae</taxon>
        <taxon>Operophtera</taxon>
    </lineage>
</organism>
<sequence length="70" mass="8468">MSGQRKEDTDIRQITEVADRWMGHTMRSNKTKWTYDTTVWYPRDGKRSRGRPVKRWEDDLPKGWRSAEQV</sequence>
<evidence type="ECO:0000256" key="1">
    <source>
        <dbReference type="SAM" id="MobiDB-lite"/>
    </source>
</evidence>
<keyword evidence="2" id="KW-0255">Endonuclease</keyword>
<reference evidence="2 3" key="1">
    <citation type="journal article" date="2015" name="Genome Biol. Evol.">
        <title>The genome of winter moth (Operophtera brumata) provides a genomic perspective on sexual dimorphism and phenology.</title>
        <authorList>
            <person name="Derks M.F."/>
            <person name="Smit S."/>
            <person name="Salis L."/>
            <person name="Schijlen E."/>
            <person name="Bossers A."/>
            <person name="Mateman C."/>
            <person name="Pijl A.S."/>
            <person name="de Ridder D."/>
            <person name="Groenen M.A."/>
            <person name="Visser M.E."/>
            <person name="Megens H.J."/>
        </authorList>
    </citation>
    <scope>NUCLEOTIDE SEQUENCE [LARGE SCALE GENOMIC DNA]</scope>
    <source>
        <strain evidence="2">WM2013NL</strain>
        <tissue evidence="2">Head and thorax</tissue>
    </source>
</reference>
<keyword evidence="2" id="KW-0695">RNA-directed DNA polymerase</keyword>
<dbReference type="EMBL" id="JTDY01002183">
    <property type="protein sequence ID" value="KOB71928.1"/>
    <property type="molecule type" value="Genomic_DNA"/>
</dbReference>
<dbReference type="AlphaFoldDB" id="A0A0L7L8R5"/>
<keyword evidence="2" id="KW-0378">Hydrolase</keyword>